<organism evidence="1">
    <name type="scientific">viral metagenome</name>
    <dbReference type="NCBI Taxonomy" id="1070528"/>
    <lineage>
        <taxon>unclassified sequences</taxon>
        <taxon>metagenomes</taxon>
        <taxon>organismal metagenomes</taxon>
    </lineage>
</organism>
<name>A0A6C0CTR6_9ZZZZ</name>
<sequence>MDAYLPIPNRIHRSQRFMVSDGIYYEEHEERDPNHAIVFVQWIRMPMPEWLTPVIETSQPQQ</sequence>
<accession>A0A6C0CTR6</accession>
<proteinExistence type="predicted"/>
<evidence type="ECO:0000313" key="1">
    <source>
        <dbReference type="EMBL" id="QHT06885.1"/>
    </source>
</evidence>
<dbReference type="EMBL" id="MN739477">
    <property type="protein sequence ID" value="QHT06885.1"/>
    <property type="molecule type" value="Genomic_DNA"/>
</dbReference>
<dbReference type="AlphaFoldDB" id="A0A6C0CTR6"/>
<protein>
    <submittedName>
        <fullName evidence="1">Uncharacterized protein</fullName>
    </submittedName>
</protein>
<reference evidence="1" key="1">
    <citation type="journal article" date="2020" name="Nature">
        <title>Giant virus diversity and host interactions through global metagenomics.</title>
        <authorList>
            <person name="Schulz F."/>
            <person name="Roux S."/>
            <person name="Paez-Espino D."/>
            <person name="Jungbluth S."/>
            <person name="Walsh D.A."/>
            <person name="Denef V.J."/>
            <person name="McMahon K.D."/>
            <person name="Konstantinidis K.T."/>
            <person name="Eloe-Fadrosh E.A."/>
            <person name="Kyrpides N.C."/>
            <person name="Woyke T."/>
        </authorList>
    </citation>
    <scope>NUCLEOTIDE SEQUENCE</scope>
    <source>
        <strain evidence="1">GVMAG-M-3300021473-15</strain>
    </source>
</reference>